<dbReference type="GO" id="GO:0005524">
    <property type="term" value="F:ATP binding"/>
    <property type="evidence" value="ECO:0007669"/>
    <property type="project" value="InterPro"/>
</dbReference>
<dbReference type="PRINTS" id="PR00830">
    <property type="entry name" value="ENDOLAPTASE"/>
</dbReference>
<feature type="region of interest" description="Disordered" evidence="3">
    <location>
        <begin position="595"/>
        <end position="620"/>
    </location>
</feature>
<sequence length="644" mass="69224">MRSVNIRAIRAAAVALAVILLVSSIPCPAGAELPLSEFKHVKLAAVYTTSTGEERGVLTDLYVYTTPGSGHVFVDTHPFTQIGMQGSARLAAMVACDVLGLNYRDYDFYYLVKVDSPVAGGPSGGASMTVATIASLLNLSMRNDVVMTGMINPDGSVGPVGGIPSKLRAAASEGATMFLIPKGQGTVYVKRLHQEQRGPFVLITEKVEKVDVIELGRSLGVQVVEIEDIRDALRIFTGYAIEEKKYAGGALTEQFKQTMRPLAERLLNEVETTYARLSQTSAPSLSSELGSASSMMEHAKSLYAKGAYYASTSQSFGALIKLRYVDYASGYLKAQNGTEYLAMVQDEVREEIDRSNKSVRDAANTADVINLEGLGAAESRVQKAQELLAQAMESQSVAEQLSLLAFAYERARSAQWWIAIAQQEGVKGLDEDELRELAAGYISQAQSIAAYSSTLLQESGATGLMPLLDGASSDIESAKTQFQEGFYAGAIYDALRSMVGSSVAIELIGQRELSENLKRAEESARNAIIEERRYGIEPILAASAYENAMEGQLGEVDRLVELEYARLTARTTVRVLSDLGYAEVGTSVKSVEDLLGKASSHPSSSSTSTSTPSSEHSPPAMGDAGWMLMVALLVAGWLRATQRK</sequence>
<evidence type="ECO:0000256" key="3">
    <source>
        <dbReference type="SAM" id="MobiDB-lite"/>
    </source>
</evidence>
<accession>A0A832RUR7</accession>
<evidence type="ECO:0000256" key="1">
    <source>
        <dbReference type="ARBA" id="ARBA00004127"/>
    </source>
</evidence>
<dbReference type="GO" id="GO:0012505">
    <property type="term" value="C:endomembrane system"/>
    <property type="evidence" value="ECO:0007669"/>
    <property type="project" value="UniProtKB-SubCell"/>
</dbReference>
<proteinExistence type="inferred from homology"/>
<keyword evidence="2" id="KW-0645">Protease</keyword>
<evidence type="ECO:0000313" key="5">
    <source>
        <dbReference type="EMBL" id="HIH69195.1"/>
    </source>
</evidence>
<dbReference type="PROSITE" id="PS51786">
    <property type="entry name" value="LON_PROTEOLYTIC"/>
    <property type="match status" value="1"/>
</dbReference>
<dbReference type="InterPro" id="IPR020568">
    <property type="entry name" value="Ribosomal_Su5_D2-typ_SF"/>
</dbReference>
<dbReference type="EMBL" id="DUIH01000003">
    <property type="protein sequence ID" value="HIH69195.1"/>
    <property type="molecule type" value="Genomic_DNA"/>
</dbReference>
<keyword evidence="2" id="KW-0378">Hydrolase</keyword>
<dbReference type="GO" id="GO:0004176">
    <property type="term" value="F:ATP-dependent peptidase activity"/>
    <property type="evidence" value="ECO:0007669"/>
    <property type="project" value="UniProtKB-UniRule"/>
</dbReference>
<protein>
    <recommendedName>
        <fullName evidence="4">Lon proteolytic domain-containing protein</fullName>
    </recommendedName>
</protein>
<name>A0A832RUR7_9EURY</name>
<evidence type="ECO:0000256" key="2">
    <source>
        <dbReference type="PROSITE-ProRule" id="PRU01122"/>
    </source>
</evidence>
<feature type="active site" evidence="2">
    <location>
        <position position="166"/>
    </location>
</feature>
<feature type="compositionally biased region" description="Low complexity" evidence="3">
    <location>
        <begin position="599"/>
        <end position="619"/>
    </location>
</feature>
<dbReference type="PANTHER" id="PTHR10046">
    <property type="entry name" value="ATP DEPENDENT LON PROTEASE FAMILY MEMBER"/>
    <property type="match status" value="1"/>
</dbReference>
<organism evidence="5 6">
    <name type="scientific">Methermicoccus shengliensis</name>
    <dbReference type="NCBI Taxonomy" id="660064"/>
    <lineage>
        <taxon>Archaea</taxon>
        <taxon>Methanobacteriati</taxon>
        <taxon>Methanobacteriota</taxon>
        <taxon>Stenosarchaea group</taxon>
        <taxon>Methanomicrobia</taxon>
        <taxon>Methanosarcinales</taxon>
        <taxon>Methermicoccaceae</taxon>
        <taxon>Methermicoccus</taxon>
    </lineage>
</organism>
<evidence type="ECO:0000313" key="6">
    <source>
        <dbReference type="Proteomes" id="UP000600363"/>
    </source>
</evidence>
<feature type="active site" evidence="2">
    <location>
        <position position="123"/>
    </location>
</feature>
<dbReference type="Gene3D" id="3.30.230.10">
    <property type="match status" value="1"/>
</dbReference>
<gene>
    <name evidence="5" type="ORF">HA299_01020</name>
</gene>
<evidence type="ECO:0000259" key="4">
    <source>
        <dbReference type="PROSITE" id="PS51786"/>
    </source>
</evidence>
<comment type="similarity">
    <text evidence="2">Belongs to the peptidase S16 family.</text>
</comment>
<dbReference type="RefSeq" id="WP_276624020.1">
    <property type="nucleotide sequence ID" value="NZ_DUIH01000003.1"/>
</dbReference>
<dbReference type="Proteomes" id="UP000600363">
    <property type="component" value="Unassembled WGS sequence"/>
</dbReference>
<keyword evidence="2" id="KW-0720">Serine protease</keyword>
<dbReference type="GO" id="GO:0030163">
    <property type="term" value="P:protein catabolic process"/>
    <property type="evidence" value="ECO:0007669"/>
    <property type="project" value="InterPro"/>
</dbReference>
<comment type="subcellular location">
    <subcellularLocation>
        <location evidence="1">Endomembrane system</location>
        <topology evidence="1">Multi-pass membrane protein</topology>
    </subcellularLocation>
</comment>
<comment type="caution">
    <text evidence="5">The sequence shown here is derived from an EMBL/GenBank/DDBJ whole genome shotgun (WGS) entry which is preliminary data.</text>
</comment>
<reference evidence="5" key="1">
    <citation type="journal article" date="2020" name="bioRxiv">
        <title>A rank-normalized archaeal taxonomy based on genome phylogeny resolves widespread incomplete and uneven classifications.</title>
        <authorList>
            <person name="Rinke C."/>
            <person name="Chuvochina M."/>
            <person name="Mussig A.J."/>
            <person name="Chaumeil P.-A."/>
            <person name="Waite D.W."/>
            <person name="Whitman W.B."/>
            <person name="Parks D.H."/>
            <person name="Hugenholtz P."/>
        </authorList>
    </citation>
    <scope>NUCLEOTIDE SEQUENCE</scope>
    <source>
        <strain evidence="5">UBA12518</strain>
    </source>
</reference>
<dbReference type="SUPFAM" id="SSF54211">
    <property type="entry name" value="Ribosomal protein S5 domain 2-like"/>
    <property type="match status" value="1"/>
</dbReference>
<dbReference type="InterPro" id="IPR014721">
    <property type="entry name" value="Ribsml_uS5_D2-typ_fold_subgr"/>
</dbReference>
<dbReference type="AlphaFoldDB" id="A0A832RUR7"/>
<dbReference type="Pfam" id="PF05362">
    <property type="entry name" value="Lon_C"/>
    <property type="match status" value="1"/>
</dbReference>
<feature type="domain" description="Lon proteolytic" evidence="4">
    <location>
        <begin position="52"/>
        <end position="239"/>
    </location>
</feature>
<dbReference type="InterPro" id="IPR027065">
    <property type="entry name" value="Lon_Prtase"/>
</dbReference>
<dbReference type="GO" id="GO:0004252">
    <property type="term" value="F:serine-type endopeptidase activity"/>
    <property type="evidence" value="ECO:0007669"/>
    <property type="project" value="UniProtKB-UniRule"/>
</dbReference>
<dbReference type="InterPro" id="IPR008269">
    <property type="entry name" value="Lon_proteolytic"/>
</dbReference>
<dbReference type="GO" id="GO:0006508">
    <property type="term" value="P:proteolysis"/>
    <property type="evidence" value="ECO:0007669"/>
    <property type="project" value="UniProtKB-KW"/>
</dbReference>